<organism evidence="1">
    <name type="scientific">candidate division WOR-3 bacterium</name>
    <dbReference type="NCBI Taxonomy" id="2052148"/>
    <lineage>
        <taxon>Bacteria</taxon>
        <taxon>Bacteria division WOR-3</taxon>
    </lineage>
</organism>
<sequence>MSASEIFESASKSLLLKDPYVEKVWNLIQDKSLYEKSPDHLSSLRRSLLKECLDFFSRRSDYYPQLFERLGVSPRNAELEDLAKLAIPSDVLRGEGHKQFLIKDVDQGGENFMSSGTTGKEPVRVYRSPLDLAIMIIANTILFEHIYGDYLEPGRGIALFMAAPELRHRLNFVAFVHLTLENKRIPLLYGMNLVQSSQGGSAWQKLEPNKEALIKFLKSKEEPKLFFTAPAGVHLMSQRFETMNLINRIMYKLLTGAPPVNLGKGGVIVTGGGSKGYDLPKYDVIVEKARRYFTAKNKNGEDLPVPFMDVLGMTETLTALIAKFGAHGMIPTPLTEVFLLNPRTFEPLEEGSNEGVLGIFNPFVTSWFECFYPGDIMQVSPWDGYYGRQFHYVRRLTVEEGWDLQRACGGTLEELMRRK</sequence>
<comment type="caution">
    <text evidence="1">The sequence shown here is derived from an EMBL/GenBank/DDBJ whole genome shotgun (WGS) entry which is preliminary data.</text>
</comment>
<accession>A0A7V3NT24</accession>
<dbReference type="Gene3D" id="3.40.50.12780">
    <property type="entry name" value="N-terminal domain of ligase-like"/>
    <property type="match status" value="1"/>
</dbReference>
<protein>
    <recommendedName>
        <fullName evidence="2">Acyl-protein synthetase LuxE domain-containing protein</fullName>
    </recommendedName>
</protein>
<gene>
    <name evidence="1" type="ORF">ENV38_00850</name>
</gene>
<dbReference type="InterPro" id="IPR042099">
    <property type="entry name" value="ANL_N_sf"/>
</dbReference>
<name>A0A7V3NT24_UNCW3</name>
<dbReference type="EMBL" id="DTGD01000036">
    <property type="protein sequence ID" value="HGB35443.1"/>
    <property type="molecule type" value="Genomic_DNA"/>
</dbReference>
<evidence type="ECO:0008006" key="2">
    <source>
        <dbReference type="Google" id="ProtNLM"/>
    </source>
</evidence>
<proteinExistence type="predicted"/>
<evidence type="ECO:0000313" key="1">
    <source>
        <dbReference type="EMBL" id="HGB35443.1"/>
    </source>
</evidence>
<dbReference type="AlphaFoldDB" id="A0A7V3NT24"/>
<reference evidence="1" key="1">
    <citation type="journal article" date="2020" name="mSystems">
        <title>Genome- and Community-Level Interaction Insights into Carbon Utilization and Element Cycling Functions of Hydrothermarchaeota in Hydrothermal Sediment.</title>
        <authorList>
            <person name="Zhou Z."/>
            <person name="Liu Y."/>
            <person name="Xu W."/>
            <person name="Pan J."/>
            <person name="Luo Z.H."/>
            <person name="Li M."/>
        </authorList>
    </citation>
    <scope>NUCLEOTIDE SEQUENCE [LARGE SCALE GENOMIC DNA]</scope>
    <source>
        <strain evidence="1">SpSt-754</strain>
    </source>
</reference>